<dbReference type="InterPro" id="IPR003859">
    <property type="entry name" value="Galactosyl_T"/>
</dbReference>
<feature type="compositionally biased region" description="Basic and acidic residues" evidence="2">
    <location>
        <begin position="95"/>
        <end position="108"/>
    </location>
</feature>
<proteinExistence type="predicted"/>
<dbReference type="Gene3D" id="3.90.550.10">
    <property type="entry name" value="Spore Coat Polysaccharide Biosynthesis Protein SpsA, Chain A"/>
    <property type="match status" value="1"/>
</dbReference>
<dbReference type="SUPFAM" id="SSF53448">
    <property type="entry name" value="Nucleotide-diphospho-sugar transferases"/>
    <property type="match status" value="1"/>
</dbReference>
<evidence type="ECO:0000259" key="3">
    <source>
        <dbReference type="Pfam" id="PF02709"/>
    </source>
</evidence>
<sequence>MICAVIRDPGERLCLFGPIYQLFDRLPYADIFGGVSAMSKTQFEKVNGFSNKYWVGAVEDDDMAARIKSSGLHITRYPPVRGQIHHAGSHQAEGQSKEVRNSLPRKEEDESGWTQLAEVQEDQGAPHFALHVGACGTQPRVTACGIKTCDCENSKEIKS</sequence>
<evidence type="ECO:0000313" key="5">
    <source>
        <dbReference type="Proteomes" id="UP000466442"/>
    </source>
</evidence>
<reference evidence="4" key="1">
    <citation type="journal article" date="2021" name="Mol. Ecol. Resour.">
        <title>Apolygus lucorum genome provides insights into omnivorousness and mesophyll feeding.</title>
        <authorList>
            <person name="Liu Y."/>
            <person name="Liu H."/>
            <person name="Wang H."/>
            <person name="Huang T."/>
            <person name="Liu B."/>
            <person name="Yang B."/>
            <person name="Yin L."/>
            <person name="Li B."/>
            <person name="Zhang Y."/>
            <person name="Zhang S."/>
            <person name="Jiang F."/>
            <person name="Zhang X."/>
            <person name="Ren Y."/>
            <person name="Wang B."/>
            <person name="Wang S."/>
            <person name="Lu Y."/>
            <person name="Wu K."/>
            <person name="Fan W."/>
            <person name="Wang G."/>
        </authorList>
    </citation>
    <scope>NUCLEOTIDE SEQUENCE</scope>
    <source>
        <strain evidence="4">12Hb</strain>
    </source>
</reference>
<gene>
    <name evidence="4" type="ORF">GE061_011226</name>
</gene>
<dbReference type="GO" id="GO:0005975">
    <property type="term" value="P:carbohydrate metabolic process"/>
    <property type="evidence" value="ECO:0007669"/>
    <property type="project" value="InterPro"/>
</dbReference>
<dbReference type="InterPro" id="IPR029044">
    <property type="entry name" value="Nucleotide-diphossugar_trans"/>
</dbReference>
<dbReference type="PRINTS" id="PR02050">
    <property type="entry name" value="B14GALTRFASE"/>
</dbReference>
<dbReference type="EMBL" id="WIXP02000003">
    <property type="protein sequence ID" value="KAF6213506.1"/>
    <property type="molecule type" value="Genomic_DNA"/>
</dbReference>
<dbReference type="GO" id="GO:0008378">
    <property type="term" value="F:galactosyltransferase activity"/>
    <property type="evidence" value="ECO:0007669"/>
    <property type="project" value="TreeGrafter"/>
</dbReference>
<organism evidence="4 5">
    <name type="scientific">Apolygus lucorum</name>
    <name type="common">Small green plant bug</name>
    <name type="synonym">Lygocoris lucorum</name>
    <dbReference type="NCBI Taxonomy" id="248454"/>
    <lineage>
        <taxon>Eukaryota</taxon>
        <taxon>Metazoa</taxon>
        <taxon>Ecdysozoa</taxon>
        <taxon>Arthropoda</taxon>
        <taxon>Hexapoda</taxon>
        <taxon>Insecta</taxon>
        <taxon>Pterygota</taxon>
        <taxon>Neoptera</taxon>
        <taxon>Paraneoptera</taxon>
        <taxon>Hemiptera</taxon>
        <taxon>Heteroptera</taxon>
        <taxon>Panheteroptera</taxon>
        <taxon>Cimicomorpha</taxon>
        <taxon>Miridae</taxon>
        <taxon>Mirini</taxon>
        <taxon>Apolygus</taxon>
    </lineage>
</organism>
<dbReference type="GO" id="GO:0005794">
    <property type="term" value="C:Golgi apparatus"/>
    <property type="evidence" value="ECO:0007669"/>
    <property type="project" value="TreeGrafter"/>
</dbReference>
<evidence type="ECO:0000313" key="4">
    <source>
        <dbReference type="EMBL" id="KAF6213506.1"/>
    </source>
</evidence>
<feature type="region of interest" description="Disordered" evidence="2">
    <location>
        <begin position="84"/>
        <end position="111"/>
    </location>
</feature>
<dbReference type="Proteomes" id="UP000466442">
    <property type="component" value="Unassembled WGS sequence"/>
</dbReference>
<protein>
    <recommendedName>
        <fullName evidence="3">Galactosyltransferase C-terminal domain-containing protein</fullName>
    </recommendedName>
</protein>
<feature type="domain" description="Galactosyltransferase C-terminal" evidence="3">
    <location>
        <begin position="25"/>
        <end position="86"/>
    </location>
</feature>
<dbReference type="AlphaFoldDB" id="A0A8S9XZI0"/>
<comment type="caution">
    <text evidence="4">The sequence shown here is derived from an EMBL/GenBank/DDBJ whole genome shotgun (WGS) entry which is preliminary data.</text>
</comment>
<dbReference type="Pfam" id="PF02709">
    <property type="entry name" value="Glyco_transf_7C"/>
    <property type="match status" value="1"/>
</dbReference>
<dbReference type="PANTHER" id="PTHR19300">
    <property type="entry name" value="BETA-1,4-GALACTOSYLTRANSFERASE"/>
    <property type="match status" value="1"/>
</dbReference>
<keyword evidence="1" id="KW-0808">Transferase</keyword>
<dbReference type="OrthoDB" id="10038994at2759"/>
<name>A0A8S9XZI0_APOLU</name>
<evidence type="ECO:0000256" key="1">
    <source>
        <dbReference type="ARBA" id="ARBA00022679"/>
    </source>
</evidence>
<keyword evidence="5" id="KW-1185">Reference proteome</keyword>
<dbReference type="PANTHER" id="PTHR19300:SF57">
    <property type="entry name" value="BETA-1,4-N-ACETYLGALACTOSAMINYLTRANSFERASE"/>
    <property type="match status" value="1"/>
</dbReference>
<accession>A0A8S9XZI0</accession>
<dbReference type="InterPro" id="IPR027791">
    <property type="entry name" value="Galactosyl_T_C"/>
</dbReference>
<evidence type="ECO:0000256" key="2">
    <source>
        <dbReference type="SAM" id="MobiDB-lite"/>
    </source>
</evidence>